<evidence type="ECO:0000256" key="1">
    <source>
        <dbReference type="ARBA" id="ARBA00012513"/>
    </source>
</evidence>
<evidence type="ECO:0000256" key="6">
    <source>
        <dbReference type="ARBA" id="ARBA00022840"/>
    </source>
</evidence>
<protein>
    <recommendedName>
        <fullName evidence="1">non-specific serine/threonine protein kinase</fullName>
        <ecNumber evidence="1">2.7.11.1</ecNumber>
    </recommendedName>
</protein>
<dbReference type="EC" id="2.7.11.1" evidence="1"/>
<feature type="compositionally biased region" description="Pro residues" evidence="8">
    <location>
        <begin position="371"/>
        <end position="386"/>
    </location>
</feature>
<feature type="compositionally biased region" description="Pro residues" evidence="8">
    <location>
        <begin position="337"/>
        <end position="352"/>
    </location>
</feature>
<evidence type="ECO:0000259" key="10">
    <source>
        <dbReference type="PROSITE" id="PS50011"/>
    </source>
</evidence>
<dbReference type="GO" id="GO:0004674">
    <property type="term" value="F:protein serine/threonine kinase activity"/>
    <property type="evidence" value="ECO:0007669"/>
    <property type="project" value="UniProtKB-KW"/>
</dbReference>
<dbReference type="PANTHER" id="PTHR43289:SF6">
    <property type="entry name" value="SERINE_THREONINE-PROTEIN KINASE NEKL-3"/>
    <property type="match status" value="1"/>
</dbReference>
<feature type="region of interest" description="Disordered" evidence="8">
    <location>
        <begin position="286"/>
        <end position="398"/>
    </location>
</feature>
<keyword evidence="6 7" id="KW-0067">ATP-binding</keyword>
<dbReference type="FunFam" id="1.10.510.10:FF:000021">
    <property type="entry name" value="Serine/threonine protein kinase"/>
    <property type="match status" value="1"/>
</dbReference>
<keyword evidence="9" id="KW-1133">Transmembrane helix</keyword>
<keyword evidence="2" id="KW-0723">Serine/threonine-protein kinase</keyword>
<dbReference type="OrthoDB" id="5169909at2"/>
<dbReference type="InterPro" id="IPR011009">
    <property type="entry name" value="Kinase-like_dom_sf"/>
</dbReference>
<dbReference type="Gene3D" id="3.30.200.20">
    <property type="entry name" value="Phosphorylase Kinase, domain 1"/>
    <property type="match status" value="1"/>
</dbReference>
<dbReference type="PROSITE" id="PS00108">
    <property type="entry name" value="PROTEIN_KINASE_ST"/>
    <property type="match status" value="1"/>
</dbReference>
<keyword evidence="5 11" id="KW-0418">Kinase</keyword>
<feature type="region of interest" description="Disordered" evidence="8">
    <location>
        <begin position="427"/>
        <end position="461"/>
    </location>
</feature>
<feature type="transmembrane region" description="Helical" evidence="9">
    <location>
        <begin position="404"/>
        <end position="425"/>
    </location>
</feature>
<dbReference type="Gene3D" id="1.10.510.10">
    <property type="entry name" value="Transferase(Phosphotransferase) domain 1"/>
    <property type="match status" value="1"/>
</dbReference>
<organism evidence="11 12">
    <name type="scientific">Geodermatophilus tzadiensis</name>
    <dbReference type="NCBI Taxonomy" id="1137988"/>
    <lineage>
        <taxon>Bacteria</taxon>
        <taxon>Bacillati</taxon>
        <taxon>Actinomycetota</taxon>
        <taxon>Actinomycetes</taxon>
        <taxon>Geodermatophilales</taxon>
        <taxon>Geodermatophilaceae</taxon>
        <taxon>Geodermatophilus</taxon>
    </lineage>
</organism>
<keyword evidence="3" id="KW-0808">Transferase</keyword>
<sequence>MELQQFGPYRIEALLGRGGMGEVYRAFDTEHDRTVALKVLSEHLAADTGYRERFRREAHLAARLNEPHIVPIHRYGEVEGRLFLDMRLVPGRDVAAVLAEEGPMSPERAVSVVGQIARALDAAHADGLVHRDVKPSNVLLTGTGDDEFVYLVDFGIARSTSDAQGPALTQTGAALGSFDYMAPERFLERPIDRRVDVYALACVLFECLTARRPFTGDGLATLMYAHLNTTPPPPSALRPGLPRALDDVVARGLAKEPGERYASCGELAAAARAALASVGVAARPEAAPPTAVTPLPVRPQTVGFGATGYGPPSSPGVPAAGYGPPSSPGLPTAFGPPSNPGPPVGYGPPSNPGPSVGYGPPSNPGPSAGYGPPPGPGFPPAGPGFPSPGGASPSGQRRSTRLPVVLAGLAAVVVLAVVAVVALAGRSGDTTTDTPQAGGSSGQAGTSSGAGATTDPEPDPEEQLRAVLPAGFDAASCTTQGAAGDGDLAALQCGAARQQPGPQVAFFYLYEDGAAVDAVFVSDVTGVGLSPLGSTDCPDAQGYRGYDGPDGELAGRVACWVDDEGDANLAWTQDDVAAEGHVVVAGGGEAGLADLWTWWNDADQSDFRAG</sequence>
<evidence type="ECO:0000256" key="2">
    <source>
        <dbReference type="ARBA" id="ARBA00022527"/>
    </source>
</evidence>
<gene>
    <name evidence="11" type="ORF">LY71_11826</name>
</gene>
<dbReference type="InterPro" id="IPR008271">
    <property type="entry name" value="Ser/Thr_kinase_AS"/>
</dbReference>
<name>A0A2T0T8W4_9ACTN</name>
<proteinExistence type="predicted"/>
<dbReference type="SUPFAM" id="SSF56112">
    <property type="entry name" value="Protein kinase-like (PK-like)"/>
    <property type="match status" value="1"/>
</dbReference>
<dbReference type="GO" id="GO:0005524">
    <property type="term" value="F:ATP binding"/>
    <property type="evidence" value="ECO:0007669"/>
    <property type="project" value="UniProtKB-UniRule"/>
</dbReference>
<keyword evidence="9" id="KW-0812">Transmembrane</keyword>
<feature type="domain" description="Protein kinase" evidence="10">
    <location>
        <begin position="9"/>
        <end position="275"/>
    </location>
</feature>
<evidence type="ECO:0000256" key="5">
    <source>
        <dbReference type="ARBA" id="ARBA00022777"/>
    </source>
</evidence>
<dbReference type="InterPro" id="IPR000719">
    <property type="entry name" value="Prot_kinase_dom"/>
</dbReference>
<dbReference type="PROSITE" id="PS50011">
    <property type="entry name" value="PROTEIN_KINASE_DOM"/>
    <property type="match status" value="1"/>
</dbReference>
<evidence type="ECO:0000256" key="7">
    <source>
        <dbReference type="PROSITE-ProRule" id="PRU10141"/>
    </source>
</evidence>
<comment type="caution">
    <text evidence="11">The sequence shown here is derived from an EMBL/GenBank/DDBJ whole genome shotgun (WGS) entry which is preliminary data.</text>
</comment>
<keyword evidence="12" id="KW-1185">Reference proteome</keyword>
<dbReference type="PANTHER" id="PTHR43289">
    <property type="entry name" value="MITOGEN-ACTIVATED PROTEIN KINASE KINASE KINASE 20-RELATED"/>
    <property type="match status" value="1"/>
</dbReference>
<feature type="binding site" evidence="7">
    <location>
        <position position="38"/>
    </location>
    <ligand>
        <name>ATP</name>
        <dbReference type="ChEBI" id="CHEBI:30616"/>
    </ligand>
</feature>
<evidence type="ECO:0000256" key="3">
    <source>
        <dbReference type="ARBA" id="ARBA00022679"/>
    </source>
</evidence>
<dbReference type="Pfam" id="PF00069">
    <property type="entry name" value="Pkinase"/>
    <property type="match status" value="1"/>
</dbReference>
<dbReference type="CDD" id="cd14014">
    <property type="entry name" value="STKc_PknB_like"/>
    <property type="match status" value="1"/>
</dbReference>
<dbReference type="InterPro" id="IPR017441">
    <property type="entry name" value="Protein_kinase_ATP_BS"/>
</dbReference>
<dbReference type="PROSITE" id="PS00107">
    <property type="entry name" value="PROTEIN_KINASE_ATP"/>
    <property type="match status" value="1"/>
</dbReference>
<keyword evidence="4 7" id="KW-0547">Nucleotide-binding</keyword>
<dbReference type="Proteomes" id="UP000239210">
    <property type="component" value="Unassembled WGS sequence"/>
</dbReference>
<reference evidence="11 12" key="1">
    <citation type="submission" date="2018-03" db="EMBL/GenBank/DDBJ databases">
        <title>Genomic Encyclopedia of Archaeal and Bacterial Type Strains, Phase II (KMG-II): from individual species to whole genera.</title>
        <authorList>
            <person name="Goeker M."/>
        </authorList>
    </citation>
    <scope>NUCLEOTIDE SEQUENCE [LARGE SCALE GENOMIC DNA]</scope>
    <source>
        <strain evidence="11 12">DSM 45416</strain>
    </source>
</reference>
<accession>A0A2T0T8W4</accession>
<dbReference type="EMBL" id="PVTG01000018">
    <property type="protein sequence ID" value="PRY42078.1"/>
    <property type="molecule type" value="Genomic_DNA"/>
</dbReference>
<dbReference type="RefSeq" id="WP_106280838.1">
    <property type="nucleotide sequence ID" value="NZ_PVTG01000018.1"/>
</dbReference>
<evidence type="ECO:0000256" key="8">
    <source>
        <dbReference type="SAM" id="MobiDB-lite"/>
    </source>
</evidence>
<evidence type="ECO:0000313" key="11">
    <source>
        <dbReference type="EMBL" id="PRY42078.1"/>
    </source>
</evidence>
<evidence type="ECO:0000313" key="12">
    <source>
        <dbReference type="Proteomes" id="UP000239210"/>
    </source>
</evidence>
<evidence type="ECO:0000256" key="9">
    <source>
        <dbReference type="SAM" id="Phobius"/>
    </source>
</evidence>
<feature type="compositionally biased region" description="Low complexity" evidence="8">
    <location>
        <begin position="286"/>
        <end position="299"/>
    </location>
</feature>
<evidence type="ECO:0000256" key="4">
    <source>
        <dbReference type="ARBA" id="ARBA00022741"/>
    </source>
</evidence>
<dbReference type="SMART" id="SM00220">
    <property type="entry name" value="S_TKc"/>
    <property type="match status" value="1"/>
</dbReference>
<keyword evidence="9" id="KW-0472">Membrane</keyword>
<feature type="compositionally biased region" description="Low complexity" evidence="8">
    <location>
        <begin position="353"/>
        <end position="370"/>
    </location>
</feature>
<dbReference type="AlphaFoldDB" id="A0A2T0T8W4"/>
<feature type="compositionally biased region" description="Low complexity" evidence="8">
    <location>
        <begin position="443"/>
        <end position="454"/>
    </location>
</feature>